<dbReference type="InterPro" id="IPR006073">
    <property type="entry name" value="GTP-bd"/>
</dbReference>
<proteinExistence type="predicted"/>
<dbReference type="FunFam" id="3.10.20.30:FF:000029">
    <property type="entry name" value="Obg-like ATPase 1"/>
    <property type="match status" value="1"/>
</dbReference>
<sequence length="361" mass="38310">MMKVGLVGMPNAGKSSLFNALSQAGAEAANYPFTTIEPNVAVVPVKDERMEQVAATVKASNIVWDTIEFHDIAGLVAGASKGEGLGNKFLANIRECDALLHVVRTHTDDNVIHPEGSVDPARDIATIETELLLADLDTAERRHSKVIRDARSGDRAAVAEEVWLRQIIEALQSGKPARSVPVPQDAPDALRNLSPLTGKPVLFVANVDEGEDAVPSVVADHAAATGAGAVAVSSRVEADLSDLGDDEEAAMMREELGIGESGLHRVVDGAFGLLKLIAFFTAGEDKPAQTWHLRQGLTAWHAAGQIHSDIQKGFVRAEVIGWDALVDAGGYAGAREKGTLRLEGRDYLMADGDVITIKHTG</sequence>
<keyword evidence="2" id="KW-0479">Metal-binding</keyword>
<dbReference type="InterPro" id="IPR004396">
    <property type="entry name" value="ATPase_YchF/OLA1"/>
</dbReference>
<dbReference type="PROSITE" id="PS51880">
    <property type="entry name" value="TGS"/>
    <property type="match status" value="1"/>
</dbReference>
<dbReference type="InterPro" id="IPR012675">
    <property type="entry name" value="Beta-grasp_dom_sf"/>
</dbReference>
<dbReference type="GO" id="GO:0046872">
    <property type="term" value="F:metal ion binding"/>
    <property type="evidence" value="ECO:0007669"/>
    <property type="project" value="UniProtKB-KW"/>
</dbReference>
<keyword evidence="5" id="KW-0460">Magnesium</keyword>
<dbReference type="InterPro" id="IPR013029">
    <property type="entry name" value="YchF_C"/>
</dbReference>
<dbReference type="AlphaFoldDB" id="A0A9X3N620"/>
<feature type="domain" description="TGS" evidence="7">
    <location>
        <begin position="275"/>
        <end position="359"/>
    </location>
</feature>
<dbReference type="Gene3D" id="3.40.50.300">
    <property type="entry name" value="P-loop containing nucleotide triphosphate hydrolases"/>
    <property type="match status" value="1"/>
</dbReference>
<organism evidence="8 9">
    <name type="scientific">Solirubrobacter ginsenosidimutans</name>
    <dbReference type="NCBI Taxonomy" id="490573"/>
    <lineage>
        <taxon>Bacteria</taxon>
        <taxon>Bacillati</taxon>
        <taxon>Actinomycetota</taxon>
        <taxon>Thermoleophilia</taxon>
        <taxon>Solirubrobacterales</taxon>
        <taxon>Solirubrobacteraceae</taxon>
        <taxon>Solirubrobacter</taxon>
    </lineage>
</organism>
<dbReference type="Pfam" id="PF01926">
    <property type="entry name" value="MMR_HSR1"/>
    <property type="match status" value="1"/>
</dbReference>
<evidence type="ECO:0000259" key="7">
    <source>
        <dbReference type="PROSITE" id="PS51880"/>
    </source>
</evidence>
<dbReference type="SUPFAM" id="SSF81271">
    <property type="entry name" value="TGS-like"/>
    <property type="match status" value="1"/>
</dbReference>
<dbReference type="CDD" id="cd01900">
    <property type="entry name" value="YchF"/>
    <property type="match status" value="1"/>
</dbReference>
<dbReference type="FunFam" id="1.10.150.300:FF:000001">
    <property type="entry name" value="Ribosome-binding ATPase YchF"/>
    <property type="match status" value="1"/>
</dbReference>
<dbReference type="InterPro" id="IPR041706">
    <property type="entry name" value="YchF_N"/>
</dbReference>
<dbReference type="Gene3D" id="1.10.150.300">
    <property type="entry name" value="TGS-like domain"/>
    <property type="match status" value="1"/>
</dbReference>
<dbReference type="Proteomes" id="UP001149140">
    <property type="component" value="Unassembled WGS sequence"/>
</dbReference>
<dbReference type="EMBL" id="JAPDOD010000048">
    <property type="protein sequence ID" value="MDA0165533.1"/>
    <property type="molecule type" value="Genomic_DNA"/>
</dbReference>
<dbReference type="InterPro" id="IPR012676">
    <property type="entry name" value="TGS-like"/>
</dbReference>
<dbReference type="InterPro" id="IPR031167">
    <property type="entry name" value="G_OBG"/>
</dbReference>
<keyword evidence="9" id="KW-1185">Reference proteome</keyword>
<dbReference type="PROSITE" id="PS51710">
    <property type="entry name" value="G_OBG"/>
    <property type="match status" value="1"/>
</dbReference>
<evidence type="ECO:0000256" key="4">
    <source>
        <dbReference type="ARBA" id="ARBA00022840"/>
    </source>
</evidence>
<dbReference type="GO" id="GO:0016887">
    <property type="term" value="F:ATP hydrolysis activity"/>
    <property type="evidence" value="ECO:0007669"/>
    <property type="project" value="InterPro"/>
</dbReference>
<dbReference type="GO" id="GO:0005524">
    <property type="term" value="F:ATP binding"/>
    <property type="evidence" value="ECO:0007669"/>
    <property type="project" value="UniProtKB-KW"/>
</dbReference>
<evidence type="ECO:0000259" key="6">
    <source>
        <dbReference type="PROSITE" id="PS51710"/>
    </source>
</evidence>
<accession>A0A9X3N620</accession>
<protein>
    <submittedName>
        <fullName evidence="8">Redox-regulated ATPase YchF</fullName>
    </submittedName>
</protein>
<dbReference type="InterPro" id="IPR004095">
    <property type="entry name" value="TGS"/>
</dbReference>
<dbReference type="Gene3D" id="3.10.20.30">
    <property type="match status" value="1"/>
</dbReference>
<comment type="cofactor">
    <cofactor evidence="1">
        <name>Mg(2+)</name>
        <dbReference type="ChEBI" id="CHEBI:18420"/>
    </cofactor>
</comment>
<dbReference type="NCBIfam" id="TIGR00092">
    <property type="entry name" value="redox-regulated ATPase YchF"/>
    <property type="match status" value="1"/>
</dbReference>
<keyword evidence="4" id="KW-0067">ATP-binding</keyword>
<dbReference type="GO" id="GO:0005525">
    <property type="term" value="F:GTP binding"/>
    <property type="evidence" value="ECO:0007669"/>
    <property type="project" value="InterPro"/>
</dbReference>
<evidence type="ECO:0000256" key="1">
    <source>
        <dbReference type="ARBA" id="ARBA00001946"/>
    </source>
</evidence>
<dbReference type="PANTHER" id="PTHR23305:SF18">
    <property type="entry name" value="OBG-TYPE G DOMAIN-CONTAINING PROTEIN"/>
    <property type="match status" value="1"/>
</dbReference>
<evidence type="ECO:0000256" key="5">
    <source>
        <dbReference type="ARBA" id="ARBA00022842"/>
    </source>
</evidence>
<dbReference type="Pfam" id="PF06071">
    <property type="entry name" value="YchF-GTPase_C"/>
    <property type="match status" value="1"/>
</dbReference>
<dbReference type="InterPro" id="IPR023192">
    <property type="entry name" value="TGS-like_dom_sf"/>
</dbReference>
<comment type="caution">
    <text evidence="8">The sequence shown here is derived from an EMBL/GenBank/DDBJ whole genome shotgun (WGS) entry which is preliminary data.</text>
</comment>
<evidence type="ECO:0000256" key="2">
    <source>
        <dbReference type="ARBA" id="ARBA00022723"/>
    </source>
</evidence>
<evidence type="ECO:0000313" key="9">
    <source>
        <dbReference type="Proteomes" id="UP001149140"/>
    </source>
</evidence>
<dbReference type="PRINTS" id="PR00326">
    <property type="entry name" value="GTP1OBG"/>
</dbReference>
<evidence type="ECO:0000256" key="3">
    <source>
        <dbReference type="ARBA" id="ARBA00022741"/>
    </source>
</evidence>
<feature type="domain" description="OBG-type G" evidence="6">
    <location>
        <begin position="2"/>
        <end position="206"/>
    </location>
</feature>
<reference evidence="8" key="1">
    <citation type="submission" date="2022-10" db="EMBL/GenBank/DDBJ databases">
        <title>The WGS of Solirubrobacter ginsenosidimutans DSM 21036.</title>
        <authorList>
            <person name="Jiang Z."/>
        </authorList>
    </citation>
    <scope>NUCLEOTIDE SEQUENCE</scope>
    <source>
        <strain evidence="8">DSM 21036</strain>
    </source>
</reference>
<name>A0A9X3N620_9ACTN</name>
<dbReference type="InterPro" id="IPR027417">
    <property type="entry name" value="P-loop_NTPase"/>
</dbReference>
<keyword evidence="3" id="KW-0547">Nucleotide-binding</keyword>
<evidence type="ECO:0000313" key="8">
    <source>
        <dbReference type="EMBL" id="MDA0165533.1"/>
    </source>
</evidence>
<dbReference type="SUPFAM" id="SSF52540">
    <property type="entry name" value="P-loop containing nucleoside triphosphate hydrolases"/>
    <property type="match status" value="1"/>
</dbReference>
<gene>
    <name evidence="8" type="primary">ychF</name>
    <name evidence="8" type="ORF">OM076_35010</name>
</gene>
<dbReference type="PANTHER" id="PTHR23305">
    <property type="entry name" value="OBG GTPASE FAMILY"/>
    <property type="match status" value="1"/>
</dbReference>
<dbReference type="GO" id="GO:0005737">
    <property type="term" value="C:cytoplasm"/>
    <property type="evidence" value="ECO:0007669"/>
    <property type="project" value="TreeGrafter"/>
</dbReference>
<dbReference type="PIRSF" id="PIRSF006641">
    <property type="entry name" value="CHP00092"/>
    <property type="match status" value="1"/>
</dbReference>